<sequence>MDPVVRRIKNSSSNFCKYCKRKGHSEEKCFKKKDSQDGYFCTENSGSNRLAESEGFESSGVKTTVTRERLAKFLIDSAAITDICIQRDWF</sequence>
<organism evidence="1 2">
    <name type="scientific">Araneus ventricosus</name>
    <name type="common">Orbweaver spider</name>
    <name type="synonym">Epeira ventricosa</name>
    <dbReference type="NCBI Taxonomy" id="182803"/>
    <lineage>
        <taxon>Eukaryota</taxon>
        <taxon>Metazoa</taxon>
        <taxon>Ecdysozoa</taxon>
        <taxon>Arthropoda</taxon>
        <taxon>Chelicerata</taxon>
        <taxon>Arachnida</taxon>
        <taxon>Araneae</taxon>
        <taxon>Araneomorphae</taxon>
        <taxon>Entelegynae</taxon>
        <taxon>Araneoidea</taxon>
        <taxon>Araneidae</taxon>
        <taxon>Araneus</taxon>
    </lineage>
</organism>
<dbReference type="GO" id="GO:0003676">
    <property type="term" value="F:nucleic acid binding"/>
    <property type="evidence" value="ECO:0007669"/>
    <property type="project" value="InterPro"/>
</dbReference>
<gene>
    <name evidence="1" type="ORF">AVEN_66209_1</name>
</gene>
<proteinExistence type="predicted"/>
<evidence type="ECO:0000313" key="1">
    <source>
        <dbReference type="EMBL" id="GBM59265.1"/>
    </source>
</evidence>
<comment type="caution">
    <text evidence="1">The sequence shown here is derived from an EMBL/GenBank/DDBJ whole genome shotgun (WGS) entry which is preliminary data.</text>
</comment>
<dbReference type="InterPro" id="IPR036875">
    <property type="entry name" value="Znf_CCHC_sf"/>
</dbReference>
<dbReference type="Proteomes" id="UP000499080">
    <property type="component" value="Unassembled WGS sequence"/>
</dbReference>
<protein>
    <submittedName>
        <fullName evidence="1">Uncharacterized protein</fullName>
    </submittedName>
</protein>
<dbReference type="SUPFAM" id="SSF57756">
    <property type="entry name" value="Retrovirus zinc finger-like domains"/>
    <property type="match status" value="1"/>
</dbReference>
<reference evidence="1 2" key="1">
    <citation type="journal article" date="2019" name="Sci. Rep.">
        <title>Orb-weaving spider Araneus ventricosus genome elucidates the spidroin gene catalogue.</title>
        <authorList>
            <person name="Kono N."/>
            <person name="Nakamura H."/>
            <person name="Ohtoshi R."/>
            <person name="Moran D.A.P."/>
            <person name="Shinohara A."/>
            <person name="Yoshida Y."/>
            <person name="Fujiwara M."/>
            <person name="Mori M."/>
            <person name="Tomita M."/>
            <person name="Arakawa K."/>
        </authorList>
    </citation>
    <scope>NUCLEOTIDE SEQUENCE [LARGE SCALE GENOMIC DNA]</scope>
</reference>
<dbReference type="EMBL" id="BGPR01001674">
    <property type="protein sequence ID" value="GBM59265.1"/>
    <property type="molecule type" value="Genomic_DNA"/>
</dbReference>
<evidence type="ECO:0000313" key="2">
    <source>
        <dbReference type="Proteomes" id="UP000499080"/>
    </source>
</evidence>
<dbReference type="AlphaFoldDB" id="A0A4Y2H2D5"/>
<name>A0A4Y2H2D5_ARAVE</name>
<accession>A0A4Y2H2D5</accession>
<keyword evidence="2" id="KW-1185">Reference proteome</keyword>
<dbReference type="GO" id="GO:0008270">
    <property type="term" value="F:zinc ion binding"/>
    <property type="evidence" value="ECO:0007669"/>
    <property type="project" value="InterPro"/>
</dbReference>